<name>A0ABN4TD94_9BURK</name>
<dbReference type="Pfam" id="PF03446">
    <property type="entry name" value="NAD_binding_2"/>
    <property type="match status" value="1"/>
</dbReference>
<evidence type="ECO:0000259" key="4">
    <source>
        <dbReference type="Pfam" id="PF14833"/>
    </source>
</evidence>
<protein>
    <submittedName>
        <fullName evidence="5">2-hydroxy-3-oxopropionate reductase</fullName>
    </submittedName>
</protein>
<keyword evidence="6" id="KW-1185">Reference proteome</keyword>
<evidence type="ECO:0000313" key="5">
    <source>
        <dbReference type="EMBL" id="AOZ04728.1"/>
    </source>
</evidence>
<dbReference type="PANTHER" id="PTHR43580">
    <property type="entry name" value="OXIDOREDUCTASE GLYR1-RELATED"/>
    <property type="match status" value="1"/>
</dbReference>
<feature type="domain" description="3-hydroxyisobutyrate dehydrogenase-like NAD-binding" evidence="4">
    <location>
        <begin position="168"/>
        <end position="283"/>
    </location>
</feature>
<dbReference type="RefSeq" id="WP_071068536.1">
    <property type="nucleotide sequence ID" value="NZ_CP017754.1"/>
</dbReference>
<dbReference type="InterPro" id="IPR002204">
    <property type="entry name" value="3-OH-isobutyrate_DH-rel_CS"/>
</dbReference>
<dbReference type="Pfam" id="PF14833">
    <property type="entry name" value="NAD_binding_11"/>
    <property type="match status" value="1"/>
</dbReference>
<sequence length="292" mass="30098">MAIGFIGLGVMGQPMALNLARAGTPLVVWNRSADKCAPLREAGATVAEDCAAVFRQAPIVILMLANDAAMDAALGRATPAFAARVAGRLVVNMGTTSAQYSRALGDDIRAAGGRYVEAPVSGSRKPAEAGQLVAMVAGEAGDVAEVLPLLRPMCHQVVECGAVPAALLMKLAVNLFLITMVTGLAEASHFARRHGLDMARWQAVLDAGPMASAVSRIKAAKLVAEDFEVQAAIPDVLKNNRLVAEAARAAGIASPLLDVCHALYGETLALGLAQADMVAVVRAIEARTDAGA</sequence>
<gene>
    <name evidence="5" type="ORF">BKK80_01910</name>
</gene>
<dbReference type="InterPro" id="IPR008927">
    <property type="entry name" value="6-PGluconate_DH-like_C_sf"/>
</dbReference>
<dbReference type="Gene3D" id="1.10.1040.10">
    <property type="entry name" value="N-(1-d-carboxylethyl)-l-norvaline Dehydrogenase, domain 2"/>
    <property type="match status" value="1"/>
</dbReference>
<evidence type="ECO:0000313" key="6">
    <source>
        <dbReference type="Proteomes" id="UP000177515"/>
    </source>
</evidence>
<proteinExistence type="predicted"/>
<dbReference type="InterPro" id="IPR013328">
    <property type="entry name" value="6PGD_dom2"/>
</dbReference>
<dbReference type="PIRSF" id="PIRSF000103">
    <property type="entry name" value="HIBADH"/>
    <property type="match status" value="1"/>
</dbReference>
<feature type="domain" description="6-phosphogluconate dehydrogenase NADP-binding" evidence="3">
    <location>
        <begin position="3"/>
        <end position="160"/>
    </location>
</feature>
<dbReference type="InterPro" id="IPR015815">
    <property type="entry name" value="HIBADH-related"/>
</dbReference>
<keyword evidence="1" id="KW-0560">Oxidoreductase</keyword>
<dbReference type="PANTHER" id="PTHR43580:SF2">
    <property type="entry name" value="CYTOKINE-LIKE NUCLEAR FACTOR N-PAC"/>
    <property type="match status" value="1"/>
</dbReference>
<dbReference type="PROSITE" id="PS00895">
    <property type="entry name" value="3_HYDROXYISOBUT_DH"/>
    <property type="match status" value="1"/>
</dbReference>
<organism evidence="5 6">
    <name type="scientific">Cupriavidus malaysiensis</name>
    <dbReference type="NCBI Taxonomy" id="367825"/>
    <lineage>
        <taxon>Bacteria</taxon>
        <taxon>Pseudomonadati</taxon>
        <taxon>Pseudomonadota</taxon>
        <taxon>Betaproteobacteria</taxon>
        <taxon>Burkholderiales</taxon>
        <taxon>Burkholderiaceae</taxon>
        <taxon>Cupriavidus</taxon>
    </lineage>
</organism>
<evidence type="ECO:0000256" key="2">
    <source>
        <dbReference type="ARBA" id="ARBA00023027"/>
    </source>
</evidence>
<dbReference type="InterPro" id="IPR029154">
    <property type="entry name" value="HIBADH-like_NADP-bd"/>
</dbReference>
<dbReference type="InterPro" id="IPR051265">
    <property type="entry name" value="HIBADH-related_NP60_sf"/>
</dbReference>
<dbReference type="Proteomes" id="UP000177515">
    <property type="component" value="Chromosome 1"/>
</dbReference>
<dbReference type="Gene3D" id="3.40.50.720">
    <property type="entry name" value="NAD(P)-binding Rossmann-like Domain"/>
    <property type="match status" value="1"/>
</dbReference>
<dbReference type="InterPro" id="IPR006115">
    <property type="entry name" value="6PGDH_NADP-bd"/>
</dbReference>
<evidence type="ECO:0000259" key="3">
    <source>
        <dbReference type="Pfam" id="PF03446"/>
    </source>
</evidence>
<accession>A0ABN4TD94</accession>
<dbReference type="EMBL" id="CP017754">
    <property type="protein sequence ID" value="AOZ04728.1"/>
    <property type="molecule type" value="Genomic_DNA"/>
</dbReference>
<dbReference type="SUPFAM" id="SSF51735">
    <property type="entry name" value="NAD(P)-binding Rossmann-fold domains"/>
    <property type="match status" value="1"/>
</dbReference>
<reference evidence="5 6" key="1">
    <citation type="submission" date="2016-10" db="EMBL/GenBank/DDBJ databases">
        <title>Complete genome sequences of three Cupriavidus strains isolated from various Malaysian environments.</title>
        <authorList>
            <person name="Abdullah A.A.-A."/>
            <person name="Shafie N.A.H."/>
            <person name="Lau N.S."/>
        </authorList>
    </citation>
    <scope>NUCLEOTIDE SEQUENCE [LARGE SCALE GENOMIC DNA]</scope>
    <source>
        <strain evidence="5 6">USMAA1020</strain>
    </source>
</reference>
<evidence type="ECO:0000256" key="1">
    <source>
        <dbReference type="ARBA" id="ARBA00023002"/>
    </source>
</evidence>
<keyword evidence="2" id="KW-0520">NAD</keyword>
<dbReference type="SUPFAM" id="SSF48179">
    <property type="entry name" value="6-phosphogluconate dehydrogenase C-terminal domain-like"/>
    <property type="match status" value="1"/>
</dbReference>
<dbReference type="InterPro" id="IPR036291">
    <property type="entry name" value="NAD(P)-bd_dom_sf"/>
</dbReference>